<evidence type="ECO:0000259" key="4">
    <source>
        <dbReference type="PROSITE" id="PS50932"/>
    </source>
</evidence>
<evidence type="ECO:0000256" key="3">
    <source>
        <dbReference type="ARBA" id="ARBA00023163"/>
    </source>
</evidence>
<keyword evidence="3" id="KW-0804">Transcription</keyword>
<gene>
    <name evidence="5" type="ORF">C1I64_17685</name>
</gene>
<reference evidence="5 6" key="1">
    <citation type="submission" date="2018-03" db="EMBL/GenBank/DDBJ databases">
        <title>Bacteriophage NCPPB3778 and a type I-E CRISPR drive the evolution of the US Biological Select Agent, Rathayibacter toxicus.</title>
        <authorList>
            <person name="Davis E.W.II."/>
            <person name="Tabima J.F."/>
            <person name="Weisberg A.J."/>
            <person name="Dantas Lopes L."/>
            <person name="Wiseman M.S."/>
            <person name="Wiseman M.S."/>
            <person name="Pupko T."/>
            <person name="Belcher M.S."/>
            <person name="Sechler A.J."/>
            <person name="Tancos M.A."/>
            <person name="Schroeder B.K."/>
            <person name="Murray T.D."/>
            <person name="Luster D.G."/>
            <person name="Schneider W.L."/>
            <person name="Rogers E."/>
            <person name="Andreote F.D."/>
            <person name="Grunwald N.J."/>
            <person name="Putnam M.L."/>
            <person name="Chang J.H."/>
        </authorList>
    </citation>
    <scope>NUCLEOTIDE SEQUENCE [LARGE SCALE GENOMIC DNA]</scope>
    <source>
        <strain evidence="5 6">DSM 15932</strain>
    </source>
</reference>
<dbReference type="Pfam" id="PF00356">
    <property type="entry name" value="LacI"/>
    <property type="match status" value="1"/>
</dbReference>
<dbReference type="Gene3D" id="1.10.260.40">
    <property type="entry name" value="lambda repressor-like DNA-binding domains"/>
    <property type="match status" value="1"/>
</dbReference>
<keyword evidence="2" id="KW-0238">DNA-binding</keyword>
<keyword evidence="1" id="KW-0805">Transcription regulation</keyword>
<evidence type="ECO:0000256" key="1">
    <source>
        <dbReference type="ARBA" id="ARBA00023015"/>
    </source>
</evidence>
<accession>A0A3Q9UZ62</accession>
<dbReference type="CDD" id="cd06267">
    <property type="entry name" value="PBP1_LacI_sugar_binding-like"/>
    <property type="match status" value="1"/>
</dbReference>
<organism evidence="5 6">
    <name type="scientific">Rathayibacter festucae DSM 15932</name>
    <dbReference type="NCBI Taxonomy" id="1328866"/>
    <lineage>
        <taxon>Bacteria</taxon>
        <taxon>Bacillati</taxon>
        <taxon>Actinomycetota</taxon>
        <taxon>Actinomycetes</taxon>
        <taxon>Micrococcales</taxon>
        <taxon>Microbacteriaceae</taxon>
        <taxon>Rathayibacter</taxon>
    </lineage>
</organism>
<feature type="domain" description="HTH lacI-type" evidence="4">
    <location>
        <begin position="5"/>
        <end position="59"/>
    </location>
</feature>
<dbReference type="GO" id="GO:0003700">
    <property type="term" value="F:DNA-binding transcription factor activity"/>
    <property type="evidence" value="ECO:0007669"/>
    <property type="project" value="TreeGrafter"/>
</dbReference>
<dbReference type="InterPro" id="IPR028082">
    <property type="entry name" value="Peripla_BP_I"/>
</dbReference>
<dbReference type="InterPro" id="IPR000843">
    <property type="entry name" value="HTH_LacI"/>
</dbReference>
<dbReference type="InterPro" id="IPR010982">
    <property type="entry name" value="Lambda_DNA-bd_dom_sf"/>
</dbReference>
<dbReference type="SUPFAM" id="SSF53822">
    <property type="entry name" value="Periplasmic binding protein-like I"/>
    <property type="match status" value="1"/>
</dbReference>
<evidence type="ECO:0000313" key="6">
    <source>
        <dbReference type="Proteomes" id="UP000285317"/>
    </source>
</evidence>
<dbReference type="SMART" id="SM00354">
    <property type="entry name" value="HTH_LACI"/>
    <property type="match status" value="1"/>
</dbReference>
<dbReference type="InterPro" id="IPR046335">
    <property type="entry name" value="LacI/GalR-like_sensor"/>
</dbReference>
<dbReference type="RefSeq" id="WP_123705810.1">
    <property type="nucleotide sequence ID" value="NZ_CP028137.1"/>
</dbReference>
<dbReference type="KEGG" id="rfs:C1I64_17685"/>
<dbReference type="EMBL" id="CP028137">
    <property type="protein sequence ID" value="AZZ53687.1"/>
    <property type="molecule type" value="Genomic_DNA"/>
</dbReference>
<dbReference type="GO" id="GO:0000976">
    <property type="term" value="F:transcription cis-regulatory region binding"/>
    <property type="evidence" value="ECO:0007669"/>
    <property type="project" value="TreeGrafter"/>
</dbReference>
<evidence type="ECO:0000256" key="2">
    <source>
        <dbReference type="ARBA" id="ARBA00023125"/>
    </source>
</evidence>
<dbReference type="AlphaFoldDB" id="A0A3Q9UZ62"/>
<sequence>MSLRPTIHDVAAAAGVSVATVSKAMNGRYGIAPATANRVLEIVRELGYESSLVASSMRSRRTGVIGVLVAGFEPFSAEILKGVGSVLRRSRFDLLAYSGSHEGEQEGWERRSLSRLSGTLIDGAIVVTPSVVSTPSDIPLVAVDPHTGRADVPTVESDSFGGALQAVRHLVALGHRRIGFVAGRVDLRSARLREAGYRAGLSEAGIAFDERLLRVGSYHHDTARLPASTMLSLADRPTAVFAANDVSALAIIETAAHLGLDVPRDLSVVGFDDVPEAARFDPPLTTIRQPMQTLGATAAEMLITLMAGGTPASLHVQLPTQLVRRATTAPPSMRRTP</sequence>
<evidence type="ECO:0000313" key="5">
    <source>
        <dbReference type="EMBL" id="AZZ53687.1"/>
    </source>
</evidence>
<dbReference type="Pfam" id="PF13377">
    <property type="entry name" value="Peripla_BP_3"/>
    <property type="match status" value="1"/>
</dbReference>
<dbReference type="SUPFAM" id="SSF47413">
    <property type="entry name" value="lambda repressor-like DNA-binding domains"/>
    <property type="match status" value="1"/>
</dbReference>
<proteinExistence type="predicted"/>
<dbReference type="PANTHER" id="PTHR30146:SF109">
    <property type="entry name" value="HTH-TYPE TRANSCRIPTIONAL REGULATOR GALS"/>
    <property type="match status" value="1"/>
</dbReference>
<dbReference type="PROSITE" id="PS50932">
    <property type="entry name" value="HTH_LACI_2"/>
    <property type="match status" value="1"/>
</dbReference>
<dbReference type="Gene3D" id="3.40.50.2300">
    <property type="match status" value="2"/>
</dbReference>
<name>A0A3Q9UZ62_9MICO</name>
<dbReference type="Proteomes" id="UP000285317">
    <property type="component" value="Chromosome"/>
</dbReference>
<protein>
    <submittedName>
        <fullName evidence="5">LacI family transcriptional regulator</fullName>
    </submittedName>
</protein>
<dbReference type="CDD" id="cd01392">
    <property type="entry name" value="HTH_LacI"/>
    <property type="match status" value="1"/>
</dbReference>
<dbReference type="PROSITE" id="PS00356">
    <property type="entry name" value="HTH_LACI_1"/>
    <property type="match status" value="1"/>
</dbReference>
<dbReference type="PANTHER" id="PTHR30146">
    <property type="entry name" value="LACI-RELATED TRANSCRIPTIONAL REPRESSOR"/>
    <property type="match status" value="1"/>
</dbReference>